<evidence type="ECO:0000256" key="6">
    <source>
        <dbReference type="RuleBase" id="RU000414"/>
    </source>
</evidence>
<dbReference type="RefSeq" id="WP_025843087.1">
    <property type="nucleotide sequence ID" value="NZ_JQZW01000006.1"/>
</dbReference>
<dbReference type="GO" id="GO:0004784">
    <property type="term" value="F:superoxide dismutase activity"/>
    <property type="evidence" value="ECO:0007669"/>
    <property type="project" value="UniProtKB-EC"/>
</dbReference>
<evidence type="ECO:0000256" key="5">
    <source>
        <dbReference type="PIRSR" id="PIRSR000349-1"/>
    </source>
</evidence>
<keyword evidence="3 5" id="KW-0479">Metal-binding</keyword>
<keyword evidence="4 6" id="KW-0560">Oxidoreductase</keyword>
<dbReference type="InterPro" id="IPR019833">
    <property type="entry name" value="Mn/Fe_SOD_BS"/>
</dbReference>
<evidence type="ECO:0000259" key="7">
    <source>
        <dbReference type="Pfam" id="PF00081"/>
    </source>
</evidence>
<dbReference type="PRINTS" id="PR01703">
    <property type="entry name" value="MNSODISMTASE"/>
</dbReference>
<dbReference type="EMBL" id="JQZW01000006">
    <property type="protein sequence ID" value="KGN98472.1"/>
    <property type="molecule type" value="Genomic_DNA"/>
</dbReference>
<dbReference type="EC" id="1.15.1.1" evidence="2 6"/>
<feature type="binding site" evidence="5">
    <location>
        <position position="161"/>
    </location>
    <ligand>
        <name>Mn(2+)</name>
        <dbReference type="ChEBI" id="CHEBI:29035"/>
    </ligand>
</feature>
<dbReference type="Gene3D" id="1.10.287.990">
    <property type="entry name" value="Fe,Mn superoxide dismutase (SOD) domain"/>
    <property type="match status" value="1"/>
</dbReference>
<dbReference type="InterPro" id="IPR019832">
    <property type="entry name" value="Mn/Fe_SOD_C"/>
</dbReference>
<evidence type="ECO:0000256" key="3">
    <source>
        <dbReference type="ARBA" id="ARBA00022723"/>
    </source>
</evidence>
<proteinExistence type="inferred from homology"/>
<evidence type="ECO:0000313" key="9">
    <source>
        <dbReference type="EMBL" id="KGN98472.1"/>
    </source>
</evidence>
<accession>A0A0A2G7R2</accession>
<dbReference type="Proteomes" id="UP000030134">
    <property type="component" value="Unassembled WGS sequence"/>
</dbReference>
<feature type="binding site" evidence="5">
    <location>
        <position position="157"/>
    </location>
    <ligand>
        <name>Mn(2+)</name>
        <dbReference type="ChEBI" id="CHEBI:29035"/>
    </ligand>
</feature>
<comment type="similarity">
    <text evidence="1 6">Belongs to the iron/manganese superoxide dismutase family.</text>
</comment>
<dbReference type="eggNOG" id="COG0605">
    <property type="taxonomic scope" value="Bacteria"/>
</dbReference>
<comment type="caution">
    <text evidence="9">The sequence shown here is derived from an EMBL/GenBank/DDBJ whole genome shotgun (WGS) entry which is preliminary data.</text>
</comment>
<comment type="catalytic activity">
    <reaction evidence="6">
        <text>2 superoxide + 2 H(+) = H2O2 + O2</text>
        <dbReference type="Rhea" id="RHEA:20696"/>
        <dbReference type="ChEBI" id="CHEBI:15378"/>
        <dbReference type="ChEBI" id="CHEBI:15379"/>
        <dbReference type="ChEBI" id="CHEBI:16240"/>
        <dbReference type="ChEBI" id="CHEBI:18421"/>
        <dbReference type="EC" id="1.15.1.1"/>
    </reaction>
</comment>
<dbReference type="PIRSF" id="PIRSF000349">
    <property type="entry name" value="SODismutase"/>
    <property type="match status" value="1"/>
</dbReference>
<dbReference type="Pfam" id="PF02777">
    <property type="entry name" value="Sod_Fe_C"/>
    <property type="match status" value="1"/>
</dbReference>
<feature type="binding site" evidence="5">
    <location>
        <position position="27"/>
    </location>
    <ligand>
        <name>Mn(2+)</name>
        <dbReference type="ChEBI" id="CHEBI:29035"/>
    </ligand>
</feature>
<evidence type="ECO:0000313" key="10">
    <source>
        <dbReference type="Proteomes" id="UP000030134"/>
    </source>
</evidence>
<dbReference type="AlphaFoldDB" id="A0A0A2G7R2"/>
<dbReference type="STRING" id="266762.HQ36_02370"/>
<dbReference type="InterPro" id="IPR019831">
    <property type="entry name" value="Mn/Fe_SOD_N"/>
</dbReference>
<dbReference type="SUPFAM" id="SSF46609">
    <property type="entry name" value="Fe,Mn superoxide dismutase (SOD), N-terminal domain"/>
    <property type="match status" value="1"/>
</dbReference>
<keyword evidence="10" id="KW-1185">Reference proteome</keyword>
<dbReference type="Pfam" id="PF00081">
    <property type="entry name" value="Sod_Fe_N"/>
    <property type="match status" value="1"/>
</dbReference>
<feature type="domain" description="Manganese/iron superoxide dismutase N-terminal" evidence="7">
    <location>
        <begin position="2"/>
        <end position="81"/>
    </location>
</feature>
<evidence type="ECO:0000259" key="8">
    <source>
        <dbReference type="Pfam" id="PF02777"/>
    </source>
</evidence>
<sequence>MKHELVTLPYSADALAPVISKETIEFHHGKHLRGYVDTLNKLIEGTEFENASLIDIVRKSEGKIFNNAGQTLNHDLYFTQFAPNAGGEPIGKMAEAINKQWGSFDKFKEEVLDACVTLFGSGWVWVASDENGVLSIEKEPNAGNPIRKGLNPILGIDVWEHSYYLTYQNRRADHVKDIWSIINWSVIEERYTK</sequence>
<dbReference type="Gene3D" id="3.55.40.20">
    <property type="entry name" value="Iron/manganese superoxide dismutase, C-terminal domain"/>
    <property type="match status" value="1"/>
</dbReference>
<dbReference type="InterPro" id="IPR036324">
    <property type="entry name" value="Mn/Fe_SOD_N_sf"/>
</dbReference>
<name>A0A0A2G7R2_9PORP</name>
<protein>
    <recommendedName>
        <fullName evidence="2 6">Superoxide dismutase</fullName>
        <ecNumber evidence="2 6">1.15.1.1</ecNumber>
    </recommendedName>
</protein>
<evidence type="ECO:0000256" key="1">
    <source>
        <dbReference type="ARBA" id="ARBA00008714"/>
    </source>
</evidence>
<comment type="function">
    <text evidence="6">Destroys radicals which are normally produced within the cells and which are toxic to biological systems.</text>
</comment>
<feature type="domain" description="Manganese/iron superoxide dismutase C-terminal" evidence="8">
    <location>
        <begin position="90"/>
        <end position="190"/>
    </location>
</feature>
<dbReference type="InterPro" id="IPR001189">
    <property type="entry name" value="Mn/Fe_SOD"/>
</dbReference>
<feature type="binding site" evidence="5">
    <location>
        <position position="74"/>
    </location>
    <ligand>
        <name>Mn(2+)</name>
        <dbReference type="ChEBI" id="CHEBI:29035"/>
    </ligand>
</feature>
<dbReference type="OrthoDB" id="9803125at2"/>
<dbReference type="GO" id="GO:0046872">
    <property type="term" value="F:metal ion binding"/>
    <property type="evidence" value="ECO:0007669"/>
    <property type="project" value="UniProtKB-KW"/>
</dbReference>
<dbReference type="PANTHER" id="PTHR42769:SF3">
    <property type="entry name" value="SUPEROXIDE DISMUTASE [FE] 2, CHLOROPLASTIC"/>
    <property type="match status" value="1"/>
</dbReference>
<dbReference type="SUPFAM" id="SSF54719">
    <property type="entry name" value="Fe,Mn superoxide dismutase (SOD), C-terminal domain"/>
    <property type="match status" value="1"/>
</dbReference>
<evidence type="ECO:0000256" key="4">
    <source>
        <dbReference type="ARBA" id="ARBA00023002"/>
    </source>
</evidence>
<dbReference type="PANTHER" id="PTHR42769">
    <property type="entry name" value="SUPEROXIDE DISMUTASE"/>
    <property type="match status" value="1"/>
</dbReference>
<organism evidence="9 10">
    <name type="scientific">Porphyromonas gingivicanis</name>
    <dbReference type="NCBI Taxonomy" id="266762"/>
    <lineage>
        <taxon>Bacteria</taxon>
        <taxon>Pseudomonadati</taxon>
        <taxon>Bacteroidota</taxon>
        <taxon>Bacteroidia</taxon>
        <taxon>Bacteroidales</taxon>
        <taxon>Porphyromonadaceae</taxon>
        <taxon>Porphyromonas</taxon>
    </lineage>
</organism>
<reference evidence="9 10" key="1">
    <citation type="submission" date="2014-08" db="EMBL/GenBank/DDBJ databases">
        <title>Porphyromonas gingivicanis strain:COT-022_OH1391 Genome sequencing.</title>
        <authorList>
            <person name="Wallis C."/>
            <person name="Deusch O."/>
            <person name="O'Flynn C."/>
            <person name="Davis I."/>
            <person name="Jospin G."/>
            <person name="Darling A.E."/>
            <person name="Coil D.A."/>
            <person name="Alexiev A."/>
            <person name="Horsfall A."/>
            <person name="Kirkwood N."/>
            <person name="Harris S."/>
            <person name="Eisen J.A."/>
        </authorList>
    </citation>
    <scope>NUCLEOTIDE SEQUENCE [LARGE SCALE GENOMIC DNA]</scope>
    <source>
        <strain evidence="10">COT-022 OH1391</strain>
    </source>
</reference>
<dbReference type="PROSITE" id="PS00088">
    <property type="entry name" value="SOD_MN"/>
    <property type="match status" value="1"/>
</dbReference>
<evidence type="ECO:0000256" key="2">
    <source>
        <dbReference type="ARBA" id="ARBA00012682"/>
    </source>
</evidence>
<gene>
    <name evidence="9" type="ORF">HQ36_02370</name>
</gene>
<dbReference type="InterPro" id="IPR036314">
    <property type="entry name" value="SOD_C_sf"/>
</dbReference>